<protein>
    <submittedName>
        <fullName evidence="2">Uncharacterized protein</fullName>
    </submittedName>
</protein>
<name>A0AA39FR16_MICHY</name>
<dbReference type="EMBL" id="JAQQBR010000099">
    <property type="protein sequence ID" value="KAK0174242.1"/>
    <property type="molecule type" value="Genomic_DNA"/>
</dbReference>
<organism evidence="2 3">
    <name type="scientific">Microctonus hyperodae</name>
    <name type="common">Parasitoid wasp</name>
    <dbReference type="NCBI Taxonomy" id="165561"/>
    <lineage>
        <taxon>Eukaryota</taxon>
        <taxon>Metazoa</taxon>
        <taxon>Ecdysozoa</taxon>
        <taxon>Arthropoda</taxon>
        <taxon>Hexapoda</taxon>
        <taxon>Insecta</taxon>
        <taxon>Pterygota</taxon>
        <taxon>Neoptera</taxon>
        <taxon>Endopterygota</taxon>
        <taxon>Hymenoptera</taxon>
        <taxon>Apocrita</taxon>
        <taxon>Ichneumonoidea</taxon>
        <taxon>Braconidae</taxon>
        <taxon>Euphorinae</taxon>
        <taxon>Microctonus</taxon>
    </lineage>
</organism>
<keyword evidence="3" id="KW-1185">Reference proteome</keyword>
<reference evidence="2" key="2">
    <citation type="submission" date="2023-03" db="EMBL/GenBank/DDBJ databases">
        <authorList>
            <person name="Inwood S.N."/>
            <person name="Skelly J.G."/>
            <person name="Guhlin J."/>
            <person name="Harrop T.W.R."/>
            <person name="Goldson S.G."/>
            <person name="Dearden P.K."/>
        </authorList>
    </citation>
    <scope>NUCLEOTIDE SEQUENCE</scope>
    <source>
        <strain evidence="2">Lincoln</strain>
        <tissue evidence="2">Whole body</tissue>
    </source>
</reference>
<dbReference type="Proteomes" id="UP001168972">
    <property type="component" value="Unassembled WGS sequence"/>
</dbReference>
<comment type="caution">
    <text evidence="2">The sequence shown here is derived from an EMBL/GenBank/DDBJ whole genome shotgun (WGS) entry which is preliminary data.</text>
</comment>
<proteinExistence type="predicted"/>
<reference evidence="2" key="1">
    <citation type="journal article" date="2023" name="bioRxiv">
        <title>Scaffold-level genome assemblies of two parasitoid biocontrol wasps reveal the parthenogenesis mechanism and an associated novel virus.</title>
        <authorList>
            <person name="Inwood S."/>
            <person name="Skelly J."/>
            <person name="Guhlin J."/>
            <person name="Harrop T."/>
            <person name="Goldson S."/>
            <person name="Dearden P."/>
        </authorList>
    </citation>
    <scope>NUCLEOTIDE SEQUENCE</scope>
    <source>
        <strain evidence="2">Lincoln</strain>
        <tissue evidence="2">Whole body</tissue>
    </source>
</reference>
<feature type="non-terminal residue" evidence="2">
    <location>
        <position position="1"/>
    </location>
</feature>
<evidence type="ECO:0000256" key="1">
    <source>
        <dbReference type="SAM" id="MobiDB-lite"/>
    </source>
</evidence>
<feature type="region of interest" description="Disordered" evidence="1">
    <location>
        <begin position="29"/>
        <end position="58"/>
    </location>
</feature>
<accession>A0AA39FR16</accession>
<evidence type="ECO:0000313" key="3">
    <source>
        <dbReference type="Proteomes" id="UP001168972"/>
    </source>
</evidence>
<gene>
    <name evidence="2" type="ORF">PV327_011117</name>
</gene>
<dbReference type="AlphaFoldDB" id="A0AA39FR16"/>
<evidence type="ECO:0000313" key="2">
    <source>
        <dbReference type="EMBL" id="KAK0174242.1"/>
    </source>
</evidence>
<sequence length="131" mass="14523">MEPISLIALACTPSNYYCHPFYPTAASPENQDGNHASSITPATTPASPKNQTGNHTLSGTTEYKWVEYTPELWNDTSLMKINETNSDSHVAVVARSIYRNNMIIVVPANISLQNQTIEPIFKISDKKPEIE</sequence>